<dbReference type="Pfam" id="PF03987">
    <property type="entry name" value="Autophagy_act_C"/>
    <property type="match status" value="1"/>
</dbReference>
<evidence type="ECO:0000256" key="6">
    <source>
        <dbReference type="ARBA" id="ARBA00029833"/>
    </source>
</evidence>
<dbReference type="Gene3D" id="3.30.1460.50">
    <property type="match status" value="1"/>
</dbReference>
<evidence type="ECO:0000256" key="3">
    <source>
        <dbReference type="ARBA" id="ARBA00022679"/>
    </source>
</evidence>
<dbReference type="PANTHER" id="PTHR14957:SF1">
    <property type="entry name" value="UBIQUITIN-LIKE-CONJUGATING ENZYME ATG10"/>
    <property type="match status" value="1"/>
</dbReference>
<dbReference type="EMBL" id="OW152821">
    <property type="protein sequence ID" value="CAH2075972.1"/>
    <property type="molecule type" value="Genomic_DNA"/>
</dbReference>
<proteinExistence type="inferred from homology"/>
<accession>A0ABN8J6N7</accession>
<protein>
    <recommendedName>
        <fullName evidence="2">Ubiquitin-like-conjugating enzyme ATG10</fullName>
    </recommendedName>
    <alternativeName>
        <fullName evidence="6">Autophagy-related protein 10</fullName>
    </alternativeName>
</protein>
<reference evidence="7" key="1">
    <citation type="submission" date="2022-03" db="EMBL/GenBank/DDBJ databases">
        <authorList>
            <person name="Martin H S."/>
        </authorList>
    </citation>
    <scope>NUCLEOTIDE SEQUENCE</scope>
</reference>
<evidence type="ECO:0000256" key="2">
    <source>
        <dbReference type="ARBA" id="ARBA00021099"/>
    </source>
</evidence>
<keyword evidence="4" id="KW-0833">Ubl conjugation pathway</keyword>
<keyword evidence="5" id="KW-0072">Autophagy</keyword>
<evidence type="ECO:0000313" key="7">
    <source>
        <dbReference type="EMBL" id="CAH2075972.1"/>
    </source>
</evidence>
<comment type="similarity">
    <text evidence="1">Belongs to the ATG10 family.</text>
</comment>
<evidence type="ECO:0000256" key="4">
    <source>
        <dbReference type="ARBA" id="ARBA00022786"/>
    </source>
</evidence>
<gene>
    <name evidence="7" type="ORF">IPOD504_LOCUS17076</name>
</gene>
<keyword evidence="8" id="KW-1185">Reference proteome</keyword>
<evidence type="ECO:0000313" key="8">
    <source>
        <dbReference type="Proteomes" id="UP000837857"/>
    </source>
</evidence>
<name>A0ABN8J6N7_9NEOP</name>
<keyword evidence="3" id="KW-0808">Transferase</keyword>
<dbReference type="PANTHER" id="PTHR14957">
    <property type="entry name" value="UBIQUITIN-LIKE-CONJUGATING ENZYME ATG10"/>
    <property type="match status" value="1"/>
</dbReference>
<dbReference type="InterPro" id="IPR007135">
    <property type="entry name" value="Atg3/Atg10"/>
</dbReference>
<evidence type="ECO:0000256" key="1">
    <source>
        <dbReference type="ARBA" id="ARBA00005696"/>
    </source>
</evidence>
<sequence length="106" mass="12430">MECVIFFNLSYGVPSFSFNIWNSSGVLLKLEDIRRLSFIHIKEDEFSSVITQQEHPLFGRPYFIMHPCRTGQLVEHFRHKSKNIIVTFLSLITPILQLKLPMEYGL</sequence>
<dbReference type="Proteomes" id="UP000837857">
    <property type="component" value="Chromosome 9"/>
</dbReference>
<organism evidence="7 8">
    <name type="scientific">Iphiclides podalirius</name>
    <name type="common">scarce swallowtail</name>
    <dbReference type="NCBI Taxonomy" id="110791"/>
    <lineage>
        <taxon>Eukaryota</taxon>
        <taxon>Metazoa</taxon>
        <taxon>Ecdysozoa</taxon>
        <taxon>Arthropoda</taxon>
        <taxon>Hexapoda</taxon>
        <taxon>Insecta</taxon>
        <taxon>Pterygota</taxon>
        <taxon>Neoptera</taxon>
        <taxon>Endopterygota</taxon>
        <taxon>Lepidoptera</taxon>
        <taxon>Glossata</taxon>
        <taxon>Ditrysia</taxon>
        <taxon>Papilionoidea</taxon>
        <taxon>Papilionidae</taxon>
        <taxon>Papilioninae</taxon>
        <taxon>Iphiclides</taxon>
    </lineage>
</organism>
<evidence type="ECO:0000256" key="5">
    <source>
        <dbReference type="ARBA" id="ARBA00023006"/>
    </source>
</evidence>
<feature type="non-terminal residue" evidence="7">
    <location>
        <position position="1"/>
    </location>
</feature>